<dbReference type="InterPro" id="IPR006680">
    <property type="entry name" value="Amidohydro-rel"/>
</dbReference>
<feature type="domain" description="Amidohydrolase-related" evidence="2">
    <location>
        <begin position="48"/>
        <end position="240"/>
    </location>
</feature>
<proteinExistence type="predicted"/>
<evidence type="ECO:0000259" key="2">
    <source>
        <dbReference type="Pfam" id="PF04909"/>
    </source>
</evidence>
<keyword evidence="1" id="KW-0456">Lyase</keyword>
<dbReference type="SUPFAM" id="SSF51556">
    <property type="entry name" value="Metallo-dependent hydrolases"/>
    <property type="match status" value="1"/>
</dbReference>
<dbReference type="InterPro" id="IPR032465">
    <property type="entry name" value="ACMSD"/>
</dbReference>
<evidence type="ECO:0000313" key="4">
    <source>
        <dbReference type="Proteomes" id="UP000838821"/>
    </source>
</evidence>
<dbReference type="EMBL" id="CAKMMW010000020">
    <property type="protein sequence ID" value="CAH1221417.1"/>
    <property type="molecule type" value="Genomic_DNA"/>
</dbReference>
<keyword evidence="4" id="KW-1185">Reference proteome</keyword>
<sequence>MIIDAHVLAGVGQYHQVDPEQLIDQMDRSGIDMALISPIDREMAIYNREGNDRVLALSRKFAGRFLAYATANPWYEGGAVAELERALGEGAAAVKLHPPLQGFMILEKLVYPLIEVAARHRAPVYVHTGTPAYALPLQLTELALIYPEVSFIMGKNGKSDFWMDVIPALERATNIYGDTAHDFPERGMARMYGGIGSHRMIFSSNHPIARMGLEVEKVRDMDVSDSDKSAILGGNVERLLAERFRK</sequence>
<reference evidence="3" key="1">
    <citation type="submission" date="2022-01" db="EMBL/GenBank/DDBJ databases">
        <authorList>
            <person name="Criscuolo A."/>
        </authorList>
    </citation>
    <scope>NUCLEOTIDE SEQUENCE</scope>
    <source>
        <strain evidence="3">CIP111891</strain>
    </source>
</reference>
<comment type="caution">
    <text evidence="3">The sequence shown here is derived from an EMBL/GenBank/DDBJ whole genome shotgun (WGS) entry which is preliminary data.</text>
</comment>
<accession>A0ABM9CRQ7</accession>
<dbReference type="PANTHER" id="PTHR21240:SF28">
    <property type="entry name" value="ISO-OROTATE DECARBOXYLASE (EUROFUNG)"/>
    <property type="match status" value="1"/>
</dbReference>
<organism evidence="3 4">
    <name type="scientific">Paenibacillus allorhizoplanae</name>
    <dbReference type="NCBI Taxonomy" id="2905648"/>
    <lineage>
        <taxon>Bacteria</taxon>
        <taxon>Bacillati</taxon>
        <taxon>Bacillota</taxon>
        <taxon>Bacilli</taxon>
        <taxon>Bacillales</taxon>
        <taxon>Paenibacillaceae</taxon>
        <taxon>Paenibacillus</taxon>
    </lineage>
</organism>
<dbReference type="PANTHER" id="PTHR21240">
    <property type="entry name" value="2-AMINO-3-CARBOXYLMUCONATE-6-SEMIALDEHYDE DECARBOXYLASE"/>
    <property type="match status" value="1"/>
</dbReference>
<protein>
    <recommendedName>
        <fullName evidence="2">Amidohydrolase-related domain-containing protein</fullName>
    </recommendedName>
</protein>
<dbReference type="Proteomes" id="UP000838821">
    <property type="component" value="Unassembled WGS sequence"/>
</dbReference>
<dbReference type="Pfam" id="PF04909">
    <property type="entry name" value="Amidohydro_2"/>
    <property type="match status" value="1"/>
</dbReference>
<dbReference type="Gene3D" id="3.20.20.140">
    <property type="entry name" value="Metal-dependent hydrolases"/>
    <property type="match status" value="1"/>
</dbReference>
<gene>
    <name evidence="3" type="ORF">PAECIP111891_05176</name>
</gene>
<dbReference type="RefSeq" id="WP_236291289.1">
    <property type="nucleotide sequence ID" value="NZ_CAKMMW010000020.1"/>
</dbReference>
<dbReference type="InterPro" id="IPR032466">
    <property type="entry name" value="Metal_Hydrolase"/>
</dbReference>
<evidence type="ECO:0000313" key="3">
    <source>
        <dbReference type="EMBL" id="CAH1221417.1"/>
    </source>
</evidence>
<evidence type="ECO:0000256" key="1">
    <source>
        <dbReference type="ARBA" id="ARBA00023239"/>
    </source>
</evidence>
<name>A0ABM9CRQ7_9BACL</name>